<protein>
    <submittedName>
        <fullName evidence="1">Uncharacterized protein</fullName>
    </submittedName>
</protein>
<keyword evidence="2" id="KW-1185">Reference proteome</keyword>
<dbReference type="EMBL" id="MU277207">
    <property type="protein sequence ID" value="KAI0062597.1"/>
    <property type="molecule type" value="Genomic_DNA"/>
</dbReference>
<proteinExistence type="predicted"/>
<dbReference type="Proteomes" id="UP000814140">
    <property type="component" value="Unassembled WGS sequence"/>
</dbReference>
<reference evidence="1" key="2">
    <citation type="journal article" date="2022" name="New Phytol.">
        <title>Evolutionary transition to the ectomycorrhizal habit in the genomes of a hyperdiverse lineage of mushroom-forming fungi.</title>
        <authorList>
            <person name="Looney B."/>
            <person name="Miyauchi S."/>
            <person name="Morin E."/>
            <person name="Drula E."/>
            <person name="Courty P.E."/>
            <person name="Kohler A."/>
            <person name="Kuo A."/>
            <person name="LaButti K."/>
            <person name="Pangilinan J."/>
            <person name="Lipzen A."/>
            <person name="Riley R."/>
            <person name="Andreopoulos W."/>
            <person name="He G."/>
            <person name="Johnson J."/>
            <person name="Nolan M."/>
            <person name="Tritt A."/>
            <person name="Barry K.W."/>
            <person name="Grigoriev I.V."/>
            <person name="Nagy L.G."/>
            <person name="Hibbett D."/>
            <person name="Henrissat B."/>
            <person name="Matheny P.B."/>
            <person name="Labbe J."/>
            <person name="Martin F.M."/>
        </authorList>
    </citation>
    <scope>NUCLEOTIDE SEQUENCE</scope>
    <source>
        <strain evidence="1">HHB10654</strain>
    </source>
</reference>
<accession>A0ACB8T282</accession>
<evidence type="ECO:0000313" key="1">
    <source>
        <dbReference type="EMBL" id="KAI0062597.1"/>
    </source>
</evidence>
<name>A0ACB8T282_9AGAM</name>
<sequence length="151" mass="16646">MIQASEGIWTWDAVDSADFVLRAYVCTALGDMLGSAKLSGHAGHSAIFGDRFTMTMGARSSRKKGAKAQYYPLSPPQSLLYNPDRPEKYDLDNLPKRSNQQYWDIITALGSAQTKAARAAITRESGISRMPLCAASETFLHPSFFPLDPFH</sequence>
<reference evidence="1" key="1">
    <citation type="submission" date="2021-03" db="EMBL/GenBank/DDBJ databases">
        <authorList>
            <consortium name="DOE Joint Genome Institute"/>
            <person name="Ahrendt S."/>
            <person name="Looney B.P."/>
            <person name="Miyauchi S."/>
            <person name="Morin E."/>
            <person name="Drula E."/>
            <person name="Courty P.E."/>
            <person name="Chicoki N."/>
            <person name="Fauchery L."/>
            <person name="Kohler A."/>
            <person name="Kuo A."/>
            <person name="Labutti K."/>
            <person name="Pangilinan J."/>
            <person name="Lipzen A."/>
            <person name="Riley R."/>
            <person name="Andreopoulos W."/>
            <person name="He G."/>
            <person name="Johnson J."/>
            <person name="Barry K.W."/>
            <person name="Grigoriev I.V."/>
            <person name="Nagy L."/>
            <person name="Hibbett D."/>
            <person name="Henrissat B."/>
            <person name="Matheny P.B."/>
            <person name="Labbe J."/>
            <person name="Martin F."/>
        </authorList>
    </citation>
    <scope>NUCLEOTIDE SEQUENCE</scope>
    <source>
        <strain evidence="1">HHB10654</strain>
    </source>
</reference>
<comment type="caution">
    <text evidence="1">The sequence shown here is derived from an EMBL/GenBank/DDBJ whole genome shotgun (WGS) entry which is preliminary data.</text>
</comment>
<organism evidence="1 2">
    <name type="scientific">Artomyces pyxidatus</name>
    <dbReference type="NCBI Taxonomy" id="48021"/>
    <lineage>
        <taxon>Eukaryota</taxon>
        <taxon>Fungi</taxon>
        <taxon>Dikarya</taxon>
        <taxon>Basidiomycota</taxon>
        <taxon>Agaricomycotina</taxon>
        <taxon>Agaricomycetes</taxon>
        <taxon>Russulales</taxon>
        <taxon>Auriscalpiaceae</taxon>
        <taxon>Artomyces</taxon>
    </lineage>
</organism>
<gene>
    <name evidence="1" type="ORF">BV25DRAFT_1870330</name>
</gene>
<evidence type="ECO:0000313" key="2">
    <source>
        <dbReference type="Proteomes" id="UP000814140"/>
    </source>
</evidence>